<dbReference type="Gene3D" id="3.40.190.10">
    <property type="entry name" value="Periplasmic binding protein-like II"/>
    <property type="match status" value="2"/>
</dbReference>
<gene>
    <name evidence="7" type="ORF">CathTA2_0562</name>
    <name evidence="8" type="ORF">HUR95_04760</name>
</gene>
<dbReference type="OrthoDB" id="8613538at2"/>
<dbReference type="GO" id="GO:0015276">
    <property type="term" value="F:ligand-gated monoatomic ion channel activity"/>
    <property type="evidence" value="ECO:0007669"/>
    <property type="project" value="InterPro"/>
</dbReference>
<dbReference type="PROSITE" id="PS51257">
    <property type="entry name" value="PROKAR_LIPOPROTEIN"/>
    <property type="match status" value="1"/>
</dbReference>
<reference evidence="8" key="3">
    <citation type="submission" date="2021-08" db="EMBL/GenBank/DDBJ databases">
        <authorList>
            <person name="de Jong S."/>
            <person name="van den Broek M."/>
            <person name="Merkel A."/>
            <person name="de la Torre Cortes P."/>
            <person name="Kalamorz F."/>
            <person name="Cook G."/>
            <person name="van Loosdrecht M."/>
            <person name="McMillan D."/>
        </authorList>
    </citation>
    <scope>NUCLEOTIDE SEQUENCE</scope>
    <source>
        <strain evidence="8">TA2.A1</strain>
    </source>
</reference>
<feature type="domain" description="Solute-binding protein family 3/N-terminal" evidence="5">
    <location>
        <begin position="47"/>
        <end position="269"/>
    </location>
</feature>
<evidence type="ECO:0000256" key="2">
    <source>
        <dbReference type="ARBA" id="ARBA00023139"/>
    </source>
</evidence>
<dbReference type="AlphaFoldDB" id="F5L452"/>
<proteinExistence type="predicted"/>
<dbReference type="Pfam" id="PF00497">
    <property type="entry name" value="SBP_bac_3"/>
    <property type="match status" value="1"/>
</dbReference>
<dbReference type="SMART" id="SM00062">
    <property type="entry name" value="PBPb"/>
    <property type="match status" value="1"/>
</dbReference>
<organism evidence="7 9">
    <name type="scientific">Caldalkalibacillus thermarum (strain TA2.A1)</name>
    <dbReference type="NCBI Taxonomy" id="986075"/>
    <lineage>
        <taxon>Bacteria</taxon>
        <taxon>Bacillati</taxon>
        <taxon>Bacillota</taxon>
        <taxon>Bacilli</taxon>
        <taxon>Bacillales</taxon>
        <taxon>Bacillaceae</taxon>
        <taxon>Caldalkalibacillus</taxon>
    </lineage>
</organism>
<evidence type="ECO:0000313" key="7">
    <source>
        <dbReference type="EMBL" id="EGL83881.1"/>
    </source>
</evidence>
<dbReference type="Proteomes" id="UP000010716">
    <property type="component" value="Unassembled WGS sequence"/>
</dbReference>
<evidence type="ECO:0000256" key="1">
    <source>
        <dbReference type="ARBA" id="ARBA00022729"/>
    </source>
</evidence>
<sequence>MKKSLWLGLVLLLMTILLAACGSGQPADTDEQAGENNSETEAAEKQKLIVGTEAAFAPFEFLDKGEIVGFDIDLLAAVMEEAGFEHEVRNLGWDPLFVAVQNGEVDLAISGITITDDRLESYDFTRPYYESTHMILVPEGSDIKSATDLVGKKVGVQNGTTGQFAVEKILGENHPDILKYESSAVAIMALKNGDVEAVVTDNAVVNEYLKNNPNDNFVGLEDPENFESEFYGIMFPKGSELTEIFNEALTTVIENGTYAEIYEKWFGTTPDVETLLNAE</sequence>
<feature type="chain" id="PRO_5044483271" evidence="4">
    <location>
        <begin position="20"/>
        <end position="279"/>
    </location>
</feature>
<dbReference type="InterPro" id="IPR001320">
    <property type="entry name" value="Iontro_rcpt_C"/>
</dbReference>
<dbReference type="PANTHER" id="PTHR35936">
    <property type="entry name" value="MEMBRANE-BOUND LYTIC MUREIN TRANSGLYCOSYLASE F"/>
    <property type="match status" value="1"/>
</dbReference>
<reference evidence="7 9" key="1">
    <citation type="journal article" date="2011" name="J. Bacteriol.">
        <title>Draft genome sequence of the thermoalkaliphilic Caldalkalibacillus thermarum strain TA2.A1.</title>
        <authorList>
            <person name="Kalamorz F."/>
            <person name="Keis S."/>
            <person name="McMillan D.G."/>
            <person name="Olsson K."/>
            <person name="Stanton J.A."/>
            <person name="Stockwell P."/>
            <person name="Black M.A."/>
            <person name="Klingeman D.M."/>
            <person name="Land M.L."/>
            <person name="Han C.S."/>
            <person name="Martin S.L."/>
            <person name="Becher S.A."/>
            <person name="Peddie C.J."/>
            <person name="Morgan H.W."/>
            <person name="Matthies D."/>
            <person name="Preiss L."/>
            <person name="Meier T."/>
            <person name="Brown S.D."/>
            <person name="Cook G.M."/>
        </authorList>
    </citation>
    <scope>NUCLEOTIDE SEQUENCE [LARGE SCALE GENOMIC DNA]</scope>
    <source>
        <strain evidence="7 9">TA2.A1</strain>
    </source>
</reference>
<feature type="domain" description="Ionotropic glutamate receptor C-terminal" evidence="6">
    <location>
        <begin position="47"/>
        <end position="268"/>
    </location>
</feature>
<accession>F5L452</accession>
<evidence type="ECO:0000256" key="3">
    <source>
        <dbReference type="ARBA" id="ARBA00023288"/>
    </source>
</evidence>
<dbReference type="GO" id="GO:0016020">
    <property type="term" value="C:membrane"/>
    <property type="evidence" value="ECO:0007669"/>
    <property type="project" value="InterPro"/>
</dbReference>
<dbReference type="eggNOG" id="COG0834">
    <property type="taxonomic scope" value="Bacteria"/>
</dbReference>
<dbReference type="CDD" id="cd13624">
    <property type="entry name" value="PBP2_Arg_Lys_His"/>
    <property type="match status" value="1"/>
</dbReference>
<reference evidence="8 10" key="2">
    <citation type="journal article" date="2020" name="Extremophiles">
        <title>Genomic analysis of Caldalkalibacillus thermarum TA2.A1 reveals aerobic alkaliphilic metabolism and evolutionary hallmarks linking alkaliphilic bacteria and plant life.</title>
        <authorList>
            <person name="de Jong S.I."/>
            <person name="van den Broek M.A."/>
            <person name="Merkel A.Y."/>
            <person name="de la Torre Cortes P."/>
            <person name="Kalamorz F."/>
            <person name="Cook G.M."/>
            <person name="van Loosdrecht M.C.M."/>
            <person name="McMillan D.G.G."/>
        </authorList>
    </citation>
    <scope>NUCLEOTIDE SEQUENCE [LARGE SCALE GENOMIC DNA]</scope>
    <source>
        <strain evidence="8 10">TA2.A1</strain>
    </source>
</reference>
<dbReference type="InterPro" id="IPR001638">
    <property type="entry name" value="Solute-binding_3/MltF_N"/>
</dbReference>
<evidence type="ECO:0000256" key="4">
    <source>
        <dbReference type="SAM" id="SignalP"/>
    </source>
</evidence>
<dbReference type="PANTHER" id="PTHR35936:SF38">
    <property type="entry name" value="GLUTAMINE-BINDING PERIPLASMIC PROTEIN"/>
    <property type="match status" value="1"/>
</dbReference>
<keyword evidence="3" id="KW-0449">Lipoprotein</keyword>
<dbReference type="KEGG" id="cthu:HUR95_04760"/>
<dbReference type="SMART" id="SM00079">
    <property type="entry name" value="PBPe"/>
    <property type="match status" value="1"/>
</dbReference>
<name>F5L452_CALTT</name>
<evidence type="ECO:0000313" key="10">
    <source>
        <dbReference type="Proteomes" id="UP000825179"/>
    </source>
</evidence>
<dbReference type="SUPFAM" id="SSF53850">
    <property type="entry name" value="Periplasmic binding protein-like II"/>
    <property type="match status" value="1"/>
</dbReference>
<dbReference type="Proteomes" id="UP000825179">
    <property type="component" value="Chromosome"/>
</dbReference>
<dbReference type="EMBL" id="AFCE01000073">
    <property type="protein sequence ID" value="EGL83881.1"/>
    <property type="molecule type" value="Genomic_DNA"/>
</dbReference>
<keyword evidence="10" id="KW-1185">Reference proteome</keyword>
<evidence type="ECO:0000313" key="9">
    <source>
        <dbReference type="Proteomes" id="UP000010716"/>
    </source>
</evidence>
<evidence type="ECO:0000259" key="6">
    <source>
        <dbReference type="SMART" id="SM00079"/>
    </source>
</evidence>
<keyword evidence="2" id="KW-0564">Palmitate</keyword>
<evidence type="ECO:0000259" key="5">
    <source>
        <dbReference type="SMART" id="SM00062"/>
    </source>
</evidence>
<feature type="signal peptide" evidence="4">
    <location>
        <begin position="1"/>
        <end position="19"/>
    </location>
</feature>
<dbReference type="EMBL" id="CP082237">
    <property type="protein sequence ID" value="QZT34658.1"/>
    <property type="molecule type" value="Genomic_DNA"/>
</dbReference>
<dbReference type="RefSeq" id="WP_007502899.1">
    <property type="nucleotide sequence ID" value="NZ_AFCE01000073.1"/>
</dbReference>
<keyword evidence="1 4" id="KW-0732">Signal</keyword>
<evidence type="ECO:0000313" key="8">
    <source>
        <dbReference type="EMBL" id="QZT34658.1"/>
    </source>
</evidence>
<protein>
    <submittedName>
        <fullName evidence="7">ABC-type transporter, periplasmic subunit family 3</fullName>
    </submittedName>
    <submittedName>
        <fullName evidence="8">Basic amino acid ABC transporter substrate-binding protein</fullName>
    </submittedName>
</protein>